<dbReference type="GeneID" id="28843439"/>
<proteinExistence type="predicted"/>
<accession>A0A1B8G8M0</accession>
<evidence type="ECO:0000313" key="3">
    <source>
        <dbReference type="Proteomes" id="UP000091956"/>
    </source>
</evidence>
<evidence type="ECO:0000313" key="2">
    <source>
        <dbReference type="EMBL" id="OBT92175.1"/>
    </source>
</evidence>
<reference evidence="2 3" key="1">
    <citation type="submission" date="2016-03" db="EMBL/GenBank/DDBJ databases">
        <title>Comparative genomics of Pseudogymnoascus destructans, the fungus causing white-nose syndrome of bats.</title>
        <authorList>
            <person name="Palmer J.M."/>
            <person name="Drees K.P."/>
            <person name="Foster J.T."/>
            <person name="Lindner D.L."/>
        </authorList>
    </citation>
    <scope>NUCLEOTIDE SEQUENCE [LARGE SCALE GENOMIC DNA]</scope>
    <source>
        <strain evidence="2 3">UAMH 10579</strain>
    </source>
</reference>
<name>A0A1B8G8M0_9PEZI</name>
<evidence type="ECO:0000256" key="1">
    <source>
        <dbReference type="SAM" id="MobiDB-lite"/>
    </source>
</evidence>
<protein>
    <submittedName>
        <fullName evidence="2">Uncharacterized protein</fullName>
    </submittedName>
</protein>
<dbReference type="AlphaFoldDB" id="A0A1B8G8M0"/>
<reference evidence="3" key="2">
    <citation type="journal article" date="2018" name="Nat. Commun.">
        <title>Extreme sensitivity to ultraviolet light in the fungal pathogen causing white-nose syndrome of bats.</title>
        <authorList>
            <person name="Palmer J.M."/>
            <person name="Drees K.P."/>
            <person name="Foster J.T."/>
            <person name="Lindner D.L."/>
        </authorList>
    </citation>
    <scope>NUCLEOTIDE SEQUENCE [LARGE SCALE GENOMIC DNA]</scope>
    <source>
        <strain evidence="3">UAMH 10579</strain>
    </source>
</reference>
<sequence>MNTAKAMDLTKVEILNQDIDSDGKTPSYYRMLATKRPSNTSPSTPGSTKSTTSKTLGSPPIFAETTQETPPSITPPWHPQSYSYLSLDIGKRLRANVYIASSPEFKNPVIAKFARFEWEIGYYIAETQAYS</sequence>
<gene>
    <name evidence="2" type="ORF">VE01_10053</name>
</gene>
<organism evidence="2 3">
    <name type="scientific">Pseudogymnoascus verrucosus</name>
    <dbReference type="NCBI Taxonomy" id="342668"/>
    <lineage>
        <taxon>Eukaryota</taxon>
        <taxon>Fungi</taxon>
        <taxon>Dikarya</taxon>
        <taxon>Ascomycota</taxon>
        <taxon>Pezizomycotina</taxon>
        <taxon>Leotiomycetes</taxon>
        <taxon>Thelebolales</taxon>
        <taxon>Thelebolaceae</taxon>
        <taxon>Pseudogymnoascus</taxon>
    </lineage>
</organism>
<dbReference type="STRING" id="342668.A0A1B8G8M0"/>
<dbReference type="Proteomes" id="UP000091956">
    <property type="component" value="Unassembled WGS sequence"/>
</dbReference>
<dbReference type="RefSeq" id="XP_018125908.1">
    <property type="nucleotide sequence ID" value="XM_018279460.1"/>
</dbReference>
<feature type="region of interest" description="Disordered" evidence="1">
    <location>
        <begin position="33"/>
        <end position="77"/>
    </location>
</feature>
<feature type="compositionally biased region" description="Low complexity" evidence="1">
    <location>
        <begin position="37"/>
        <end position="60"/>
    </location>
</feature>
<keyword evidence="3" id="KW-1185">Reference proteome</keyword>
<dbReference type="EMBL" id="KV460272">
    <property type="protein sequence ID" value="OBT92175.1"/>
    <property type="molecule type" value="Genomic_DNA"/>
</dbReference>